<evidence type="ECO:0000313" key="2">
    <source>
        <dbReference type="EMBL" id="GMR35305.1"/>
    </source>
</evidence>
<sequence>MCLLITTMNDLGNEFVEAQPEDIRLYRNIYLNYTADVNPLFSDDFVEATFTFRVDLIGNYSDPEVILLDDLESLELNLAKKVAFSMSKSPTLIKYKADFAVLNRNAAARVIGILLLKLLFWLPIFYLFWRIWWSATNGRLKMEDKTPLIRDQDDLPMETFAQSYQID</sequence>
<proteinExistence type="predicted"/>
<keyword evidence="3" id="KW-1185">Reference proteome</keyword>
<dbReference type="AlphaFoldDB" id="A0AAN4ZCQ9"/>
<evidence type="ECO:0000313" key="3">
    <source>
        <dbReference type="Proteomes" id="UP001328107"/>
    </source>
</evidence>
<feature type="transmembrane region" description="Helical" evidence="1">
    <location>
        <begin position="106"/>
        <end position="129"/>
    </location>
</feature>
<name>A0AAN4ZCQ9_9BILA</name>
<gene>
    <name evidence="2" type="ORF">PMAYCL1PPCAC_05500</name>
</gene>
<protein>
    <submittedName>
        <fullName evidence="2">Uncharacterized protein</fullName>
    </submittedName>
</protein>
<keyword evidence="1" id="KW-1133">Transmembrane helix</keyword>
<accession>A0AAN4ZCQ9</accession>
<organism evidence="2 3">
    <name type="scientific">Pristionchus mayeri</name>
    <dbReference type="NCBI Taxonomy" id="1317129"/>
    <lineage>
        <taxon>Eukaryota</taxon>
        <taxon>Metazoa</taxon>
        <taxon>Ecdysozoa</taxon>
        <taxon>Nematoda</taxon>
        <taxon>Chromadorea</taxon>
        <taxon>Rhabditida</taxon>
        <taxon>Rhabditina</taxon>
        <taxon>Diplogasteromorpha</taxon>
        <taxon>Diplogasteroidea</taxon>
        <taxon>Neodiplogasteridae</taxon>
        <taxon>Pristionchus</taxon>
    </lineage>
</organism>
<dbReference type="Proteomes" id="UP001328107">
    <property type="component" value="Unassembled WGS sequence"/>
</dbReference>
<keyword evidence="1" id="KW-0812">Transmembrane</keyword>
<reference evidence="3" key="1">
    <citation type="submission" date="2022-10" db="EMBL/GenBank/DDBJ databases">
        <title>Genome assembly of Pristionchus species.</title>
        <authorList>
            <person name="Yoshida K."/>
            <person name="Sommer R.J."/>
        </authorList>
    </citation>
    <scope>NUCLEOTIDE SEQUENCE [LARGE SCALE GENOMIC DNA]</scope>
    <source>
        <strain evidence="3">RS5460</strain>
    </source>
</reference>
<comment type="caution">
    <text evidence="2">The sequence shown here is derived from an EMBL/GenBank/DDBJ whole genome shotgun (WGS) entry which is preliminary data.</text>
</comment>
<evidence type="ECO:0000256" key="1">
    <source>
        <dbReference type="SAM" id="Phobius"/>
    </source>
</evidence>
<keyword evidence="1" id="KW-0472">Membrane</keyword>
<dbReference type="EMBL" id="BTRK01000002">
    <property type="protein sequence ID" value="GMR35305.1"/>
    <property type="molecule type" value="Genomic_DNA"/>
</dbReference>